<dbReference type="Pfam" id="PF26079">
    <property type="entry name" value="Baseplate_J_C"/>
    <property type="match status" value="1"/>
</dbReference>
<feature type="domain" description="Baseplate protein J-like barrel" evidence="2">
    <location>
        <begin position="98"/>
        <end position="183"/>
    </location>
</feature>
<dbReference type="InterPro" id="IPR058530">
    <property type="entry name" value="Baseplate_J-like_C"/>
</dbReference>
<evidence type="ECO:0000313" key="6">
    <source>
        <dbReference type="Proteomes" id="UP000005561"/>
    </source>
</evidence>
<dbReference type="PANTHER" id="PTHR37829">
    <property type="entry name" value="PHAGE-LIKE ELEMENT PBSX PROTEIN XKDT"/>
    <property type="match status" value="1"/>
</dbReference>
<dbReference type="InterPro" id="IPR006949">
    <property type="entry name" value="Barrel_Baseplate_J-like"/>
</dbReference>
<comment type="caution">
    <text evidence="5">The sequence shown here is derived from an EMBL/GenBank/DDBJ whole genome shotgun (WGS) entry which is preliminary data.</text>
</comment>
<protein>
    <submittedName>
        <fullName evidence="5">Baseplate J-like protein</fullName>
    </submittedName>
</protein>
<dbReference type="Pfam" id="PF04865">
    <property type="entry name" value="Baseplate_J"/>
    <property type="match status" value="1"/>
</dbReference>
<evidence type="ECO:0000313" key="5">
    <source>
        <dbReference type="EMBL" id="EET60433.1"/>
    </source>
</evidence>
<dbReference type="Proteomes" id="UP000005561">
    <property type="component" value="Unassembled WGS sequence"/>
</dbReference>
<dbReference type="Pfam" id="PF26078">
    <property type="entry name" value="Baseplate_J_M"/>
    <property type="match status" value="1"/>
</dbReference>
<keyword evidence="6" id="KW-1185">Reference proteome</keyword>
<accession>C6LG69</accession>
<dbReference type="STRING" id="168384.SAMN05660368_03760"/>
<dbReference type="EMBL" id="ACCL02000011">
    <property type="protein sequence ID" value="EET60433.1"/>
    <property type="molecule type" value="Genomic_DNA"/>
</dbReference>
<comment type="similarity">
    <text evidence="1">Belongs to the Mu gp47/PBSX XkdT family.</text>
</comment>
<evidence type="ECO:0000259" key="3">
    <source>
        <dbReference type="Pfam" id="PF26078"/>
    </source>
</evidence>
<reference evidence="5" key="1">
    <citation type="submission" date="2009-07" db="EMBL/GenBank/DDBJ databases">
        <authorList>
            <person name="Weinstock G."/>
            <person name="Sodergren E."/>
            <person name="Clifton S."/>
            <person name="Fulton L."/>
            <person name="Fulton B."/>
            <person name="Courtney L."/>
            <person name="Fronick C."/>
            <person name="Harrison M."/>
            <person name="Strong C."/>
            <person name="Farmer C."/>
            <person name="Delahaunty K."/>
            <person name="Markovic C."/>
            <person name="Hall O."/>
            <person name="Minx P."/>
            <person name="Tomlinson C."/>
            <person name="Mitreva M."/>
            <person name="Nelson J."/>
            <person name="Hou S."/>
            <person name="Wollam A."/>
            <person name="Pepin K.H."/>
            <person name="Johnson M."/>
            <person name="Bhonagiri V."/>
            <person name="Nash W.E."/>
            <person name="Warren W."/>
            <person name="Chinwalla A."/>
            <person name="Mardis E.R."/>
            <person name="Wilson R.K."/>
        </authorList>
    </citation>
    <scope>NUCLEOTIDE SEQUENCE [LARGE SCALE GENOMIC DNA]</scope>
    <source>
        <strain evidence="5">DSM 14469</strain>
    </source>
</reference>
<gene>
    <name evidence="5" type="ORF">BRYFOR_07629</name>
</gene>
<feature type="domain" description="Baseplate J-like central" evidence="3">
    <location>
        <begin position="206"/>
        <end position="283"/>
    </location>
</feature>
<feature type="domain" description="Baseplate J-like C-terminal" evidence="4">
    <location>
        <begin position="291"/>
        <end position="372"/>
    </location>
</feature>
<evidence type="ECO:0000259" key="2">
    <source>
        <dbReference type="Pfam" id="PF04865"/>
    </source>
</evidence>
<evidence type="ECO:0000256" key="1">
    <source>
        <dbReference type="ARBA" id="ARBA00038087"/>
    </source>
</evidence>
<proteinExistence type="inferred from homology"/>
<dbReference type="InterPro" id="IPR058531">
    <property type="entry name" value="Baseplate_J_M"/>
</dbReference>
<dbReference type="eggNOG" id="COG3299">
    <property type="taxonomic scope" value="Bacteria"/>
</dbReference>
<sequence>MRKMREFVYPDFVQDNDADIIHERMMQNLPMDISAMPGDFAYDITYPAALEKSELVQYHIVRTLMLMFPQYAWGEWLDLHGEQAGLTRKPAGYAYGKLEITAQPGTRIEGQSIFCTAAADTGASIEFVSEEPVEIPESGVAVVEIVALESGTGSNVAAGTITLAMNPMEKVTKIWNPEAVTGGSEEESDEDYRDRILEYYQSGVSFVGNDADYIRWAKEVVGVGAASVIPEWNGPGTVKLILIDSNGRPANEHICDEVYTYIMHPEDRIQRKAPIGAILTVSAPDLVTVTYTATVEPEAGYTLEAIRAEFEKNLLKYYDEALADGEVKYTRAASVLSETDGVNDYTDFRMNGDVRNIGIHTNEFPITESVTFASGVVE</sequence>
<dbReference type="PANTHER" id="PTHR37829:SF3">
    <property type="entry name" value="PROTEIN JAYE-RELATED"/>
    <property type="match status" value="1"/>
</dbReference>
<name>C6LG69_9FIRM</name>
<dbReference type="InterPro" id="IPR052399">
    <property type="entry name" value="Phage_Baseplate_Assmbl_Protein"/>
</dbReference>
<dbReference type="AlphaFoldDB" id="C6LG69"/>
<evidence type="ECO:0000259" key="4">
    <source>
        <dbReference type="Pfam" id="PF26079"/>
    </source>
</evidence>
<organism evidence="5 6">
    <name type="scientific">Marvinbryantia formatexigens DSM 14469</name>
    <dbReference type="NCBI Taxonomy" id="478749"/>
    <lineage>
        <taxon>Bacteria</taxon>
        <taxon>Bacillati</taxon>
        <taxon>Bacillota</taxon>
        <taxon>Clostridia</taxon>
        <taxon>Lachnospirales</taxon>
        <taxon>Lachnospiraceae</taxon>
        <taxon>Marvinbryantia</taxon>
    </lineage>
</organism>